<dbReference type="GeneID" id="111136261"/>
<reference evidence="10" key="1">
    <citation type="submission" date="2025-08" db="UniProtKB">
        <authorList>
            <consortium name="RefSeq"/>
        </authorList>
    </citation>
    <scope>IDENTIFICATION</scope>
    <source>
        <tissue evidence="10">Whole sample</tissue>
    </source>
</reference>
<dbReference type="PROSITE" id="PS50002">
    <property type="entry name" value="SH3"/>
    <property type="match status" value="2"/>
</dbReference>
<keyword evidence="2 4" id="KW-0728">SH3 domain</keyword>
<feature type="compositionally biased region" description="Polar residues" evidence="6">
    <location>
        <begin position="1157"/>
        <end position="1168"/>
    </location>
</feature>
<feature type="domain" description="SH3" evidence="7">
    <location>
        <begin position="2928"/>
        <end position="2996"/>
    </location>
</feature>
<feature type="domain" description="Fibronectin type-III" evidence="8">
    <location>
        <begin position="3065"/>
        <end position="3160"/>
    </location>
</feature>
<keyword evidence="9" id="KW-1185">Reference proteome</keyword>
<feature type="compositionally biased region" description="Polar residues" evidence="6">
    <location>
        <begin position="2427"/>
        <end position="2446"/>
    </location>
</feature>
<feature type="region of interest" description="Disordered" evidence="6">
    <location>
        <begin position="2513"/>
        <end position="2537"/>
    </location>
</feature>
<dbReference type="InterPro" id="IPR013783">
    <property type="entry name" value="Ig-like_fold"/>
</dbReference>
<dbReference type="Pfam" id="PF16034">
    <property type="entry name" value="JAKMIP_CC3"/>
    <property type="match status" value="1"/>
</dbReference>
<sequence length="3245" mass="372228">MESCHSVQLIPPTRLPVYSTLGHLIKIIEKLQNRDYAVPDLGEELRWLKCEKGRDTMEGNGGTGQSKQLSSVIGTLEMELRKLQQSNDSLAQENISQHQSIKALEQKLKPLNEKNRKFLEKNMELTNVNRSLKDQLQNTSEENRKLKDQCEQCRKKLKQLNQQLSQERLERGTLELQAQGFQDLKLRCADQEKAMAALKLSVQEKDRRIELVQHRKRKKKVLRPQETGVKETFYGYDEEDTSLGSDISLSLSTGTISDEELCEELSRSEIEKNYQKLMKEHLELQRLHALLTSKSGTYHDPQRELKMRVDLENNLFESQREIESLTANLTDTKKKLSLVEASRSETLEEKNQLNKKVRVLEENCRDLREKLEESKEMVETLEFQIMEYETDNVGGLETIPEDLVEMNGAGHTSKTGSSTNEFDVYVESLESSVRDLQSKVSSLQQENASLKERPVTASPSLEERETQEVMTLKDTCTPTNLHSHLLTTQTAQSQPADSPDSLESQEIQLDVESKSEHTEILEAAVLDEGDLKNDTKLTQTSEIATPGNDDLEPVNNEHSGVYDIEKEDESVISEDSFESLNSSPDDGHIDSSHDVMACAAKIAALKESLVKSEEEILSLRAQLEEKMSMKADEIDENVDSYELKLEEMRQVCVVLQDRVYQSETAEKQLREKLKLAEYTINDLESSENHARENLEVCRKSETEVKKSLSSCQKKVRELKEIILDKDVNEINLAEKVQYLEKAEEIASQTISDLEMQNQLLEQRLQLKEELETDIMLVETLKVQVRDLESENKELKAKVAELEENEEILKINWMKVAENDAERILSLEEKVNNLESLNVDLRKRFREQREKSDPPNAPSLALELSQSDNSLDGNTMASLQEEIKKLKEEVLETEEKKNGQIEKLQDKIATLRENEIKLSETLAEMEQMERELRSKVSMYEQMSSYDKLIQYEGKIQEMHRSREDLLDRMDSMEEHEGDLKKRLIEMEEKHEWKVKEYERKMELMEKEIAQYIQQEEDLTSRIMEIEKHEDEVMEKMNKYEEDVKVLEDQLEESESVREDLEHKKERLVEEMEELRRENQELHENLENVNEELEQMRIENNDLNERVIELDSYEQECEEKVKTVEIKSNLLEEANCRLMDRVTELEGLEMELRNKLEKSTQNVYPKSSCSSEDKSTDTDDLNAPTGRKLTGMFERLQDLESENQTYADQLVNLQGADVLNRKLGEKVKLLEDSEEKLMERVIELEDREDILTKENQKLRNSIMLTEVPDIVKEVSELRETIELLKANLESLRCENEEYQEKIAIAEETIQSLQSELSIQKSGLENSEMVVTELRGCLKETEDNLSKEKQCVQNLQDSEKKLSGKLEAERLHAEELENDLSKVKNSMKEKEMEYESKLSELNESLSSHANTVSELEMTLSHSKSNEEQHSQKISELTEENNALIKLMKMKSERVNSESESESETTFVQDKAIQRKLLNQNSTPISAQSTPIKHESDPCAKTELIGDISNIIHTSDEPRCANCVKLNQKLKEKSKRESTLMENLAAVKKTLEDKEKSGKNVCSKCQSVTSSSPSISSDIDSFFGLNKTEEFNRKMRAMQEQCDEQTLRAREKALACRVKELEDELEEFQRILRDVVLDVQIRFHDDIQEAGPEVPHTFCLPSDLPVVLNPELGKVIESLVHCVDCLSKSKEKNSNADEETAKKIKALKQSEETLKQQVLELKERLANNNNGGVEIRENSTELLTKISKLEAMNRDLRDKLESEQEVSSDGGLESPEDVFRQRISELERLEKHLKHQVSDLEKDREELHEIARKDKNTIHEQNIRIRELQLSEKNMKEQLNQLEASEQGLYNKVEDLEEQISRMEDRISELTILEIRLKELVRKYKLDEEVWLSKSANLNETLSELSTSEAQLRQQLESVEKEKLNLSEKSEYLEERLKEVEKAEANLLQRTKDQENKEISLSKRLTEMQTMGSNAEKQLAELHNANIELSQQLNHMMQENVALSHHLAQVQNQLAVLDQQNVSLHSDVEKLNKENASLQRSGKSLDKELEKCKLSEVEMEGRLRQKEESEELLKERIGNLQRSENRLKYRVQQLESGSMTTELSPSQREKLPRKLEDCQKRIVVLQNQNVQLSQRLRQYQNPEGGFVKIPDTELRRLQAQDALLEQSDTEVREIGKLNAHLQGTVEELKEGKDTCGHEGEVDTLRNRLEKSNKTILVLKSLLEEGQTSLGHDINGEILADQNLPSHMGREGKGHLAERRVKNQRSNQSNAIGRPVQELTNGVGVLNEKMISRVERSQADFLVTSSGHVVMDLYKKETSHAFLHVTTEGKFVLLDGPQEVQGLHENNPYSLTSQEDRQQRVNEFISCLETDELFSPREEAHWRQVESRPPLPPESERWIHVGKAQSLHSSGPNRSHPTSNEELVLGLTLPSESESHQFTQNDTDSSGNSPATKRRKFRPVNGTQPHPMAPSSNHVAPNFDAPYYLPAVNHGQGGVEEEEPGVHYMTEDYKMMSPPIRSEETTASLPDSGHGTTSVASTGRSQMSLKEKIVEIGKSLQKRPLSSVSDLTDDDEDSVHVWKSKASDSSRRLEDAEKESKHLKGELPPFRRRQMKINKLEKELEEKTRYIIILEDFIEKMKTLLELKGSKSDQELVQILEAELMKTLEELQDSGCQPVDLNQDPVALNSELSRKDRELTAKANEVDGLMRELRQWQEECRLVEDMRTNALDALRCLEMEVSDLHTTGRDLRTSQESHKKLQQQCQELESEKEQIMVSVAPLKTKVARLMQKCREKDDLLRRMGAEFRRQKKGGGPGSLLQELALMEQRMPSEEYNTQEAESSQQKGNHLSRLSVSMIDLQRSRSNSSVSDSQDFIAHSDTEMVTPMTTKRSSHHERRPRPPQHSSHHTPQLPHISKGHSALGYGLPSESLPVGYMPRDPWFVAVTDYDPQSIFSRSQRPEEELVLKEWDKVKVIGPLDETGYYIGEVRGRTGLVPADYLRPAEGRNGRWKGIMGEKLPPYLDASPERIVQTHYQMQQSHTPTHNGPLHLSPRMSESSPLSHKHSSKASDYPDPPKDFRVEKVIDQNTLLLAWTPPKLTNNRSVKYSGYKIYLNGHLHQQVSSPHIAKTIVKNVDTRQYQGFSIQTLGAGGRGSELVQTVLNATVTGPRHEVPEETPSSVKNNEVYSSSQKRLFVAVYDFAPSPGKHGRLELPFLTGERIHVYGEERADGFYYGEINGRRGLVPCFFIQEVPQT</sequence>
<feature type="compositionally biased region" description="Low complexity" evidence="6">
    <location>
        <begin position="2854"/>
        <end position="2865"/>
    </location>
</feature>
<evidence type="ECO:0000259" key="8">
    <source>
        <dbReference type="PROSITE" id="PS50853"/>
    </source>
</evidence>
<feature type="coiled-coil region" evidence="5">
    <location>
        <begin position="2690"/>
        <end position="2717"/>
    </location>
</feature>
<dbReference type="GO" id="GO:0045202">
    <property type="term" value="C:synapse"/>
    <property type="evidence" value="ECO:0007669"/>
    <property type="project" value="GOC"/>
</dbReference>
<dbReference type="InterPro" id="IPR003961">
    <property type="entry name" value="FN3_dom"/>
</dbReference>
<keyword evidence="5" id="KW-0175">Coiled coil</keyword>
<feature type="compositionally biased region" description="Basic residues" evidence="6">
    <location>
        <begin position="2882"/>
        <end position="2898"/>
    </location>
</feature>
<dbReference type="RefSeq" id="XP_022342689.1">
    <property type="nucleotide sequence ID" value="XM_022486981.1"/>
</dbReference>
<evidence type="ECO:0000256" key="3">
    <source>
        <dbReference type="ARBA" id="ARBA00022737"/>
    </source>
</evidence>
<dbReference type="Pfam" id="PF07653">
    <property type="entry name" value="SH3_2"/>
    <property type="match status" value="1"/>
</dbReference>
<evidence type="ECO:0000256" key="4">
    <source>
        <dbReference type="PROSITE-ProRule" id="PRU00192"/>
    </source>
</evidence>
<feature type="coiled-coil region" evidence="5">
    <location>
        <begin position="73"/>
        <end position="177"/>
    </location>
</feature>
<feature type="compositionally biased region" description="Polar residues" evidence="6">
    <location>
        <begin position="2825"/>
        <end position="2845"/>
    </location>
</feature>
<feature type="coiled-coil region" evidence="5">
    <location>
        <begin position="1700"/>
        <end position="2082"/>
    </location>
</feature>
<feature type="coiled-coil region" evidence="5">
    <location>
        <begin position="2742"/>
        <end position="2769"/>
    </location>
</feature>
<dbReference type="InterPro" id="IPR001452">
    <property type="entry name" value="SH3_domain"/>
</dbReference>
<dbReference type="KEGG" id="cvn:111136261"/>
<protein>
    <submittedName>
        <fullName evidence="10">227 kDa spindle- and centromere-associated protein-like isoform X1</fullName>
    </submittedName>
</protein>
<feature type="coiled-coil region" evidence="5">
    <location>
        <begin position="1194"/>
        <end position="1450"/>
    </location>
</feature>
<dbReference type="OrthoDB" id="4158657at2759"/>
<feature type="region of interest" description="Disordered" evidence="6">
    <location>
        <begin position="846"/>
        <end position="871"/>
    </location>
</feature>
<feature type="region of interest" description="Disordered" evidence="6">
    <location>
        <begin position="3025"/>
        <end position="3069"/>
    </location>
</feature>
<feature type="coiled-coil region" evidence="5">
    <location>
        <begin position="602"/>
        <end position="686"/>
    </location>
</feature>
<dbReference type="PANTHER" id="PTHR14234">
    <property type="entry name" value="RIM BINDING PROTEIN-RELATED"/>
    <property type="match status" value="1"/>
</dbReference>
<dbReference type="SMART" id="SM00326">
    <property type="entry name" value="SH3"/>
    <property type="match status" value="2"/>
</dbReference>
<dbReference type="Gene3D" id="2.30.30.40">
    <property type="entry name" value="SH3 Domains"/>
    <property type="match status" value="2"/>
</dbReference>
<evidence type="ECO:0000313" key="9">
    <source>
        <dbReference type="Proteomes" id="UP000694844"/>
    </source>
</evidence>
<evidence type="ECO:0000313" key="10">
    <source>
        <dbReference type="RefSeq" id="XP_022342689.1"/>
    </source>
</evidence>
<dbReference type="InterPro" id="IPR031994">
    <property type="entry name" value="JAKMIP_C"/>
</dbReference>
<comment type="similarity">
    <text evidence="1">Belongs to the RIMBP family.</text>
</comment>
<accession>A0A8B8ERV5</accession>
<dbReference type="SUPFAM" id="SSF50044">
    <property type="entry name" value="SH3-domain"/>
    <property type="match status" value="2"/>
</dbReference>
<organism evidence="9 10">
    <name type="scientific">Crassostrea virginica</name>
    <name type="common">Eastern oyster</name>
    <dbReference type="NCBI Taxonomy" id="6565"/>
    <lineage>
        <taxon>Eukaryota</taxon>
        <taxon>Metazoa</taxon>
        <taxon>Spiralia</taxon>
        <taxon>Lophotrochozoa</taxon>
        <taxon>Mollusca</taxon>
        <taxon>Bivalvia</taxon>
        <taxon>Autobranchia</taxon>
        <taxon>Pteriomorphia</taxon>
        <taxon>Ostreida</taxon>
        <taxon>Ostreoidea</taxon>
        <taxon>Ostreidae</taxon>
        <taxon>Crassostrea</taxon>
    </lineage>
</organism>
<gene>
    <name evidence="10" type="primary">LOC111136261</name>
</gene>
<feature type="region of interest" description="Disordered" evidence="6">
    <location>
        <begin position="2427"/>
        <end position="2470"/>
    </location>
</feature>
<feature type="coiled-coil region" evidence="5">
    <location>
        <begin position="267"/>
        <end position="391"/>
    </location>
</feature>
<dbReference type="Proteomes" id="UP000694844">
    <property type="component" value="Chromosome 5"/>
</dbReference>
<dbReference type="Pfam" id="PF25523">
    <property type="entry name" value="Ig_RIMBP2"/>
    <property type="match status" value="1"/>
</dbReference>
<feature type="region of interest" description="Disordered" evidence="6">
    <location>
        <begin position="1156"/>
        <end position="1184"/>
    </location>
</feature>
<evidence type="ECO:0000259" key="7">
    <source>
        <dbReference type="PROSITE" id="PS50002"/>
    </source>
</evidence>
<feature type="compositionally biased region" description="Polar residues" evidence="6">
    <location>
        <begin position="3025"/>
        <end position="3035"/>
    </location>
</feature>
<name>A0A8B8ERV5_CRAVI</name>
<dbReference type="SUPFAM" id="SSF49265">
    <property type="entry name" value="Fibronectin type III"/>
    <property type="match status" value="1"/>
</dbReference>
<dbReference type="Pfam" id="PF14604">
    <property type="entry name" value="SH3_9"/>
    <property type="match status" value="1"/>
</dbReference>
<dbReference type="InterPro" id="IPR036116">
    <property type="entry name" value="FN3_sf"/>
</dbReference>
<dbReference type="PROSITE" id="PS50853">
    <property type="entry name" value="FN3"/>
    <property type="match status" value="1"/>
</dbReference>
<feature type="region of interest" description="Disordered" evidence="6">
    <location>
        <begin position="443"/>
        <end position="467"/>
    </location>
</feature>
<dbReference type="InterPro" id="IPR057884">
    <property type="entry name" value="FN3_RIM-BP1/2/3"/>
</dbReference>
<proteinExistence type="inferred from homology"/>
<dbReference type="GO" id="GO:0007274">
    <property type="term" value="P:neuromuscular synaptic transmission"/>
    <property type="evidence" value="ECO:0007669"/>
    <property type="project" value="TreeGrafter"/>
</dbReference>
<dbReference type="InterPro" id="IPR036028">
    <property type="entry name" value="SH3-like_dom_sf"/>
</dbReference>
<keyword evidence="3" id="KW-0677">Repeat</keyword>
<feature type="compositionally biased region" description="Basic and acidic residues" evidence="6">
    <location>
        <begin position="2576"/>
        <end position="2596"/>
    </location>
</feature>
<feature type="region of interest" description="Disordered" evidence="6">
    <location>
        <begin position="2822"/>
        <end position="2914"/>
    </location>
</feature>
<dbReference type="PANTHER" id="PTHR14234:SF19">
    <property type="entry name" value="RIM-BINDING PROTEIN, ISOFORM F"/>
    <property type="match status" value="1"/>
</dbReference>
<evidence type="ECO:0000256" key="1">
    <source>
        <dbReference type="ARBA" id="ARBA00010749"/>
    </source>
</evidence>
<feature type="compositionally biased region" description="Polar residues" evidence="6">
    <location>
        <begin position="2516"/>
        <end position="2537"/>
    </location>
</feature>
<evidence type="ECO:0000256" key="5">
    <source>
        <dbReference type="SAM" id="Coils"/>
    </source>
</evidence>
<dbReference type="CDD" id="cd00063">
    <property type="entry name" value="FN3"/>
    <property type="match status" value="1"/>
</dbReference>
<evidence type="ECO:0000256" key="6">
    <source>
        <dbReference type="SAM" id="MobiDB-lite"/>
    </source>
</evidence>
<evidence type="ECO:0000256" key="2">
    <source>
        <dbReference type="ARBA" id="ARBA00022443"/>
    </source>
</evidence>
<dbReference type="Gene3D" id="2.60.40.10">
    <property type="entry name" value="Immunoglobulins"/>
    <property type="match status" value="1"/>
</dbReference>
<feature type="region of interest" description="Disordered" evidence="6">
    <location>
        <begin position="2554"/>
        <end position="2598"/>
    </location>
</feature>
<dbReference type="InterPro" id="IPR040325">
    <property type="entry name" value="RIMBP1/2/3"/>
</dbReference>
<feature type="coiled-coil region" evidence="5">
    <location>
        <begin position="1584"/>
        <end position="1634"/>
    </location>
</feature>
<feature type="domain" description="SH3" evidence="7">
    <location>
        <begin position="3180"/>
        <end position="3244"/>
    </location>
</feature>